<dbReference type="Proteomes" id="UP000297595">
    <property type="component" value="Unassembled WGS sequence"/>
</dbReference>
<reference evidence="1 2" key="1">
    <citation type="submission" date="2019-03" db="EMBL/GenBank/DDBJ databases">
        <title>Nematode-trapping fungi genome.</title>
        <authorList>
            <person name="Vidal-Diez De Ulzurrun G."/>
        </authorList>
    </citation>
    <scope>NUCLEOTIDE SEQUENCE [LARGE SCALE GENOMIC DNA]</scope>
    <source>
        <strain evidence="1 2">TWF154</strain>
    </source>
</reference>
<evidence type="ECO:0000313" key="2">
    <source>
        <dbReference type="Proteomes" id="UP000297595"/>
    </source>
</evidence>
<gene>
    <name evidence="1" type="ORF">EYR41_001707</name>
</gene>
<dbReference type="EMBL" id="SOZJ01000001">
    <property type="protein sequence ID" value="TGJ74740.1"/>
    <property type="molecule type" value="Genomic_DNA"/>
</dbReference>
<organism evidence="1 2">
    <name type="scientific">Orbilia oligospora</name>
    <name type="common">Nematode-trapping fungus</name>
    <name type="synonym">Arthrobotrys oligospora</name>
    <dbReference type="NCBI Taxonomy" id="2813651"/>
    <lineage>
        <taxon>Eukaryota</taxon>
        <taxon>Fungi</taxon>
        <taxon>Dikarya</taxon>
        <taxon>Ascomycota</taxon>
        <taxon>Pezizomycotina</taxon>
        <taxon>Orbiliomycetes</taxon>
        <taxon>Orbiliales</taxon>
        <taxon>Orbiliaceae</taxon>
        <taxon>Orbilia</taxon>
    </lineage>
</organism>
<evidence type="ECO:0000313" key="1">
    <source>
        <dbReference type="EMBL" id="TGJ74740.1"/>
    </source>
</evidence>
<dbReference type="AlphaFoldDB" id="A0A7C8JX13"/>
<sequence length="113" mass="13382">MVIFWKLRSRNTKKKIGAFYFGLPTDNANLAPRLYVQGIYSFELVLEIKILAAAAGYRDTTYRRVPFRKTFLACREGKKMWTFDTDRASSIKLRKKRKKRHQLLQLFPFGIPY</sequence>
<name>A0A7C8JX13_ORBOL</name>
<protein>
    <submittedName>
        <fullName evidence="1">Uncharacterized protein</fullName>
    </submittedName>
</protein>
<accession>A0A7C8JX13</accession>
<comment type="caution">
    <text evidence="1">The sequence shown here is derived from an EMBL/GenBank/DDBJ whole genome shotgun (WGS) entry which is preliminary data.</text>
</comment>
<proteinExistence type="predicted"/>